<accession>A0A382R1S8</accession>
<sequence length="102" mass="11070">VNQNHWCSSILLSAIPSVSRTNPPANLHLCKMHYLVSLRVSGYGVCEADIILNNLSFPLSSLQGRVASAAIQVDAEASPSFGPGFIGVFIRLQSRFIDRSIQ</sequence>
<gene>
    <name evidence="1" type="ORF">METZ01_LOCUS343984</name>
</gene>
<dbReference type="AlphaFoldDB" id="A0A382R1S8"/>
<feature type="non-terminal residue" evidence="1">
    <location>
        <position position="1"/>
    </location>
</feature>
<organism evidence="1">
    <name type="scientific">marine metagenome</name>
    <dbReference type="NCBI Taxonomy" id="408172"/>
    <lineage>
        <taxon>unclassified sequences</taxon>
        <taxon>metagenomes</taxon>
        <taxon>ecological metagenomes</taxon>
    </lineage>
</organism>
<dbReference type="EMBL" id="UINC01118178">
    <property type="protein sequence ID" value="SVC91130.1"/>
    <property type="molecule type" value="Genomic_DNA"/>
</dbReference>
<name>A0A382R1S8_9ZZZZ</name>
<reference evidence="1" key="1">
    <citation type="submission" date="2018-05" db="EMBL/GenBank/DDBJ databases">
        <authorList>
            <person name="Lanie J.A."/>
            <person name="Ng W.-L."/>
            <person name="Kazmierczak K.M."/>
            <person name="Andrzejewski T.M."/>
            <person name="Davidsen T.M."/>
            <person name="Wayne K.J."/>
            <person name="Tettelin H."/>
            <person name="Glass J.I."/>
            <person name="Rusch D."/>
            <person name="Podicherti R."/>
            <person name="Tsui H.-C.T."/>
            <person name="Winkler M.E."/>
        </authorList>
    </citation>
    <scope>NUCLEOTIDE SEQUENCE</scope>
</reference>
<protein>
    <submittedName>
        <fullName evidence="1">Uncharacterized protein</fullName>
    </submittedName>
</protein>
<evidence type="ECO:0000313" key="1">
    <source>
        <dbReference type="EMBL" id="SVC91130.1"/>
    </source>
</evidence>
<proteinExistence type="predicted"/>